<keyword evidence="4" id="KW-0648">Protein biosynthesis</keyword>
<evidence type="ECO:0000256" key="1">
    <source>
        <dbReference type="ARBA" id="ARBA00010397"/>
    </source>
</evidence>
<feature type="compositionally biased region" description="Basic and acidic residues" evidence="7">
    <location>
        <begin position="263"/>
        <end position="294"/>
    </location>
</feature>
<keyword evidence="5" id="KW-0342">GTP-binding</keyword>
<dbReference type="GO" id="GO:0005092">
    <property type="term" value="F:GDP-dissociation inhibitor activity"/>
    <property type="evidence" value="ECO:0007669"/>
    <property type="project" value="TreeGrafter"/>
</dbReference>
<keyword evidence="10" id="KW-1185">Reference proteome</keyword>
<dbReference type="EMBL" id="JALJOQ010000018">
    <property type="protein sequence ID" value="KAK9809640.1"/>
    <property type="molecule type" value="Genomic_DNA"/>
</dbReference>
<dbReference type="Gene3D" id="1.25.40.180">
    <property type="match status" value="1"/>
</dbReference>
<dbReference type="Gene3D" id="3.30.30.170">
    <property type="match status" value="1"/>
</dbReference>
<dbReference type="InterPro" id="IPR016190">
    <property type="entry name" value="Transl_init_fac_IF2/IF5_Zn-bd"/>
</dbReference>
<comment type="function">
    <text evidence="6">Catalyzes the hydrolysis of GTP bound to the 40S ribosomal initiation complex (40S.mRNA.Met-tRNA[F].eIF-2.GTP) with the subsequent joining of a 60S ribosomal subunit resulting in the release of eIF-2 and the guanine nucleotide. The subsequent joining of a 60S ribosomal subunit results in the formation of a functional 80S initiation complex (80S.mRNA.Met-tRNA[F]).</text>
</comment>
<dbReference type="InterPro" id="IPR003307">
    <property type="entry name" value="W2_domain"/>
</dbReference>
<dbReference type="Pfam" id="PF01873">
    <property type="entry name" value="eIF-5_eIF-2B"/>
    <property type="match status" value="1"/>
</dbReference>
<dbReference type="Proteomes" id="UP001465755">
    <property type="component" value="Unassembled WGS sequence"/>
</dbReference>
<dbReference type="SMART" id="SM00515">
    <property type="entry name" value="eIF5C"/>
    <property type="match status" value="1"/>
</dbReference>
<name>A0AAW1PIG2_9CHLO</name>
<dbReference type="PANTHER" id="PTHR23001:SF7">
    <property type="entry name" value="EUKARYOTIC TRANSLATION INITIATION FACTOR 5"/>
    <property type="match status" value="1"/>
</dbReference>
<dbReference type="FunFam" id="3.30.30.170:FF:000002">
    <property type="entry name" value="Eukaryotic translation initiation factor 5"/>
    <property type="match status" value="1"/>
</dbReference>
<comment type="similarity">
    <text evidence="1">Belongs to the eIF-2-beta/eIF-5 family.</text>
</comment>
<reference evidence="9 10" key="1">
    <citation type="journal article" date="2024" name="Nat. Commun.">
        <title>Phylogenomics reveals the evolutionary origins of lichenization in chlorophyte algae.</title>
        <authorList>
            <person name="Puginier C."/>
            <person name="Libourel C."/>
            <person name="Otte J."/>
            <person name="Skaloud P."/>
            <person name="Haon M."/>
            <person name="Grisel S."/>
            <person name="Petersen M."/>
            <person name="Berrin J.G."/>
            <person name="Delaux P.M."/>
            <person name="Dal Grande F."/>
            <person name="Keller J."/>
        </authorList>
    </citation>
    <scope>NUCLEOTIDE SEQUENCE [LARGE SCALE GENOMIC DNA]</scope>
    <source>
        <strain evidence="9 10">SAG 2036</strain>
    </source>
</reference>
<accession>A0AAW1PIG2</accession>
<keyword evidence="2" id="KW-0396">Initiation factor</keyword>
<gene>
    <name evidence="9" type="ORF">WJX73_010165</name>
</gene>
<evidence type="ECO:0000313" key="9">
    <source>
        <dbReference type="EMBL" id="KAK9809640.1"/>
    </source>
</evidence>
<feature type="region of interest" description="Disordered" evidence="7">
    <location>
        <begin position="263"/>
        <end position="298"/>
    </location>
</feature>
<feature type="compositionally biased region" description="Basic and acidic residues" evidence="7">
    <location>
        <begin position="148"/>
        <end position="175"/>
    </location>
</feature>
<dbReference type="GO" id="GO:0001732">
    <property type="term" value="P:formation of cytoplasmic translation initiation complex"/>
    <property type="evidence" value="ECO:0007669"/>
    <property type="project" value="TreeGrafter"/>
</dbReference>
<feature type="domain" description="W2" evidence="8">
    <location>
        <begin position="288"/>
        <end position="454"/>
    </location>
</feature>
<dbReference type="SUPFAM" id="SSF75689">
    <property type="entry name" value="Zinc-binding domain of translation initiation factor 2 beta"/>
    <property type="match status" value="1"/>
</dbReference>
<dbReference type="GO" id="GO:0071074">
    <property type="term" value="F:eukaryotic initiation factor eIF2 binding"/>
    <property type="evidence" value="ECO:0007669"/>
    <property type="project" value="TreeGrafter"/>
</dbReference>
<dbReference type="AlphaFoldDB" id="A0AAW1PIG2"/>
<evidence type="ECO:0000256" key="6">
    <source>
        <dbReference type="ARBA" id="ARBA00025032"/>
    </source>
</evidence>
<evidence type="ECO:0000256" key="3">
    <source>
        <dbReference type="ARBA" id="ARBA00022741"/>
    </source>
</evidence>
<dbReference type="InterPro" id="IPR016189">
    <property type="entry name" value="Transl_init_fac_IF2/IF5_N"/>
</dbReference>
<comment type="caution">
    <text evidence="9">The sequence shown here is derived from an EMBL/GenBank/DDBJ whole genome shotgun (WGS) entry which is preliminary data.</text>
</comment>
<dbReference type="SUPFAM" id="SSF48371">
    <property type="entry name" value="ARM repeat"/>
    <property type="match status" value="1"/>
</dbReference>
<protein>
    <recommendedName>
        <fullName evidence="8">W2 domain-containing protein</fullName>
    </recommendedName>
</protein>
<dbReference type="FunFam" id="2.20.25.350:FF:000001">
    <property type="entry name" value="Eukaryotic translation initiation factor 5"/>
    <property type="match status" value="1"/>
</dbReference>
<evidence type="ECO:0000256" key="5">
    <source>
        <dbReference type="ARBA" id="ARBA00023134"/>
    </source>
</evidence>
<feature type="region of interest" description="Disordered" evidence="7">
    <location>
        <begin position="148"/>
        <end position="232"/>
    </location>
</feature>
<organism evidence="9 10">
    <name type="scientific">Symbiochloris irregularis</name>
    <dbReference type="NCBI Taxonomy" id="706552"/>
    <lineage>
        <taxon>Eukaryota</taxon>
        <taxon>Viridiplantae</taxon>
        <taxon>Chlorophyta</taxon>
        <taxon>core chlorophytes</taxon>
        <taxon>Trebouxiophyceae</taxon>
        <taxon>Trebouxiales</taxon>
        <taxon>Trebouxiaceae</taxon>
        <taxon>Symbiochloris</taxon>
    </lineage>
</organism>
<dbReference type="InterPro" id="IPR045196">
    <property type="entry name" value="IF2/IF5"/>
</dbReference>
<dbReference type="GO" id="GO:0005829">
    <property type="term" value="C:cytosol"/>
    <property type="evidence" value="ECO:0007669"/>
    <property type="project" value="TreeGrafter"/>
</dbReference>
<dbReference type="Pfam" id="PF02020">
    <property type="entry name" value="W2"/>
    <property type="match status" value="1"/>
</dbReference>
<evidence type="ECO:0000313" key="10">
    <source>
        <dbReference type="Proteomes" id="UP001465755"/>
    </source>
</evidence>
<proteinExistence type="inferred from homology"/>
<dbReference type="PANTHER" id="PTHR23001">
    <property type="entry name" value="EUKARYOTIC TRANSLATION INITIATION FACTOR"/>
    <property type="match status" value="1"/>
</dbReference>
<dbReference type="PROSITE" id="PS51363">
    <property type="entry name" value="W2"/>
    <property type="match status" value="1"/>
</dbReference>
<dbReference type="SMART" id="SM00653">
    <property type="entry name" value="eIF2B_5"/>
    <property type="match status" value="1"/>
</dbReference>
<evidence type="ECO:0000256" key="4">
    <source>
        <dbReference type="ARBA" id="ARBA00022917"/>
    </source>
</evidence>
<evidence type="ECO:0000256" key="2">
    <source>
        <dbReference type="ARBA" id="ARBA00022540"/>
    </source>
</evidence>
<dbReference type="GO" id="GO:0005525">
    <property type="term" value="F:GTP binding"/>
    <property type="evidence" value="ECO:0007669"/>
    <property type="project" value="UniProtKB-KW"/>
</dbReference>
<dbReference type="SUPFAM" id="SSF100966">
    <property type="entry name" value="Translation initiation factor 2 beta, aIF2beta, N-terminal domain"/>
    <property type="match status" value="1"/>
</dbReference>
<dbReference type="Gene3D" id="2.20.25.350">
    <property type="match status" value="1"/>
</dbReference>
<dbReference type="GO" id="GO:0003743">
    <property type="term" value="F:translation initiation factor activity"/>
    <property type="evidence" value="ECO:0007669"/>
    <property type="project" value="UniProtKB-KW"/>
</dbReference>
<evidence type="ECO:0000259" key="8">
    <source>
        <dbReference type="PROSITE" id="PS51363"/>
    </source>
</evidence>
<dbReference type="InterPro" id="IPR016024">
    <property type="entry name" value="ARM-type_fold"/>
</dbReference>
<evidence type="ECO:0000256" key="7">
    <source>
        <dbReference type="SAM" id="MobiDB-lite"/>
    </source>
</evidence>
<sequence length="458" mass="49903">MASVNIGQDNQGDAFYRYKMPSLQARIEGRGNGIKTNVVNNVDIAKALERPPDYIIKYFGCELGALTKYEKTTGTSIVNGAHDTNRLKELLEGFIKKYVQCYSCGNPETVVKVRKDMVSLKCKACGESSAVDMRHKLNTFILKNPPEEKVSKAEKKLRKAEKERMAEMAQQEKDAKKKSKKDKKKKADKDGSPEGSANGQGDNDEDDDVDDAEDGDGVVWSTDTSTAAVEKRAAEQLSDAMAGMVTKGNVEAEQEAAVKRAEKEAAAAAKAEEERKAAEEAAAREAAEKEEAAKAEQQADPVKHLRAFIASHTAAESAAQLDSLEVEGGLAGRMRVLYEALFSEQEGKLAVLAQKHLSYLKAAGSEAPTQMAHLIALEHLTGVTNPQYVKETPLVLKFFYDSDLVDESLIIAWHGKKTAGKVLGVDAQAAVAVRSAAEPFITWLEEADEDDSDEDEDE</sequence>
<dbReference type="InterPro" id="IPR002735">
    <property type="entry name" value="Transl_init_fac_IF2/IF5_dom"/>
</dbReference>
<keyword evidence="3" id="KW-0547">Nucleotide-binding</keyword>
<feature type="compositionally biased region" description="Acidic residues" evidence="7">
    <location>
        <begin position="202"/>
        <end position="216"/>
    </location>
</feature>